<dbReference type="RefSeq" id="WP_015212274.1">
    <property type="nucleotide sequence ID" value="NC_019771.1"/>
</dbReference>
<dbReference type="Proteomes" id="UP000010474">
    <property type="component" value="Chromosome"/>
</dbReference>
<sequence>MLSSWLYLMIAIIFEVCGTTCMKLSEEFTKIVPSILIFVSYGLCLTFLTLSLRKIEVSVVYAIWSGFGTILITSIGIVWFRESFTLIKVMSIFLIIVGVIGLNLGEYLQNINN</sequence>
<evidence type="ECO:0000313" key="10">
    <source>
        <dbReference type="Proteomes" id="UP000010474"/>
    </source>
</evidence>
<accession>K9ZAI2</accession>
<reference evidence="10" key="1">
    <citation type="journal article" date="2013" name="Proc. Natl. Acad. Sci. U.S.A.">
        <title>Improving the coverage of the cyanobacterial phylum using diversity-driven genome sequencing.</title>
        <authorList>
            <person name="Shih P.M."/>
            <person name="Wu D."/>
            <person name="Latifi A."/>
            <person name="Axen S.D."/>
            <person name="Fewer D.P."/>
            <person name="Talla E."/>
            <person name="Calteau A."/>
            <person name="Cai F."/>
            <person name="Tandeau de Marsac N."/>
            <person name="Rippka R."/>
            <person name="Herdman M."/>
            <person name="Sivonen K."/>
            <person name="Coursin T."/>
            <person name="Laurent T."/>
            <person name="Goodwin L."/>
            <person name="Nolan M."/>
            <person name="Davenport K.W."/>
            <person name="Han C.S."/>
            <person name="Rubin E.M."/>
            <person name="Eisen J.A."/>
            <person name="Woyke T."/>
            <person name="Gugger M."/>
            <person name="Kerfeld C.A."/>
        </authorList>
    </citation>
    <scope>NUCLEOTIDE SEQUENCE [LARGE SCALE GENOMIC DNA]</scope>
    <source>
        <strain evidence="10">ATCC 27899 / PCC 7122</strain>
    </source>
</reference>
<evidence type="ECO:0000313" key="9">
    <source>
        <dbReference type="EMBL" id="AFZ55617.1"/>
    </source>
</evidence>
<dbReference type="KEGG" id="acy:Anacy_0002"/>
<dbReference type="PATRIC" id="fig|272123.3.peg.2"/>
<evidence type="ECO:0000256" key="7">
    <source>
        <dbReference type="RuleBase" id="RU003942"/>
    </source>
</evidence>
<keyword evidence="3" id="KW-1003">Cell membrane</keyword>
<keyword evidence="5 8" id="KW-1133">Transmembrane helix</keyword>
<evidence type="ECO:0000256" key="2">
    <source>
        <dbReference type="ARBA" id="ARBA00022448"/>
    </source>
</evidence>
<dbReference type="SUPFAM" id="SSF103481">
    <property type="entry name" value="Multidrug resistance efflux transporter EmrE"/>
    <property type="match status" value="1"/>
</dbReference>
<dbReference type="GO" id="GO:0005886">
    <property type="term" value="C:plasma membrane"/>
    <property type="evidence" value="ECO:0007669"/>
    <property type="project" value="UniProtKB-SubCell"/>
</dbReference>
<dbReference type="InterPro" id="IPR037185">
    <property type="entry name" value="EmrE-like"/>
</dbReference>
<dbReference type="InterPro" id="IPR045324">
    <property type="entry name" value="Small_multidrug_res"/>
</dbReference>
<proteinExistence type="inferred from homology"/>
<dbReference type="InterPro" id="IPR000390">
    <property type="entry name" value="Small_drug/metabolite_transptr"/>
</dbReference>
<dbReference type="Pfam" id="PF00893">
    <property type="entry name" value="Multi_Drug_Res"/>
    <property type="match status" value="1"/>
</dbReference>
<keyword evidence="10" id="KW-1185">Reference proteome</keyword>
<feature type="transmembrane region" description="Helical" evidence="8">
    <location>
        <begin position="86"/>
        <end position="105"/>
    </location>
</feature>
<dbReference type="AlphaFoldDB" id="K9ZAI2"/>
<comment type="similarity">
    <text evidence="7">Belongs to the drug/metabolite transporter (DMT) superfamily. Small multidrug resistance (SMR) (TC 2.A.7.1) family.</text>
</comment>
<evidence type="ECO:0000256" key="5">
    <source>
        <dbReference type="ARBA" id="ARBA00022989"/>
    </source>
</evidence>
<keyword evidence="2" id="KW-0813">Transport</keyword>
<name>K9ZAI2_ANACC</name>
<evidence type="ECO:0000256" key="6">
    <source>
        <dbReference type="ARBA" id="ARBA00023136"/>
    </source>
</evidence>
<organism evidence="9 10">
    <name type="scientific">Anabaena cylindrica (strain ATCC 27899 / PCC 7122)</name>
    <dbReference type="NCBI Taxonomy" id="272123"/>
    <lineage>
        <taxon>Bacteria</taxon>
        <taxon>Bacillati</taxon>
        <taxon>Cyanobacteriota</taxon>
        <taxon>Cyanophyceae</taxon>
        <taxon>Nostocales</taxon>
        <taxon>Nostocaceae</taxon>
        <taxon>Anabaena</taxon>
    </lineage>
</organism>
<dbReference type="PANTHER" id="PTHR30561:SF1">
    <property type="entry name" value="MULTIDRUG TRANSPORTER EMRE"/>
    <property type="match status" value="1"/>
</dbReference>
<dbReference type="EMBL" id="CP003659">
    <property type="protein sequence ID" value="AFZ55617.1"/>
    <property type="molecule type" value="Genomic_DNA"/>
</dbReference>
<comment type="subcellular location">
    <subcellularLocation>
        <location evidence="1 7">Cell membrane</location>
        <topology evidence="1 7">Multi-pass membrane protein</topology>
    </subcellularLocation>
</comment>
<dbReference type="eggNOG" id="COG2076">
    <property type="taxonomic scope" value="Bacteria"/>
</dbReference>
<evidence type="ECO:0000256" key="8">
    <source>
        <dbReference type="SAM" id="Phobius"/>
    </source>
</evidence>
<dbReference type="HOGENOM" id="CLU_133067_0_1_3"/>
<feature type="transmembrane region" description="Helical" evidence="8">
    <location>
        <begin position="59"/>
        <end position="80"/>
    </location>
</feature>
<dbReference type="FunFam" id="1.10.3730.20:FF:000001">
    <property type="entry name" value="Quaternary ammonium compound resistance transporter SugE"/>
    <property type="match status" value="1"/>
</dbReference>
<dbReference type="PANTHER" id="PTHR30561">
    <property type="entry name" value="SMR FAMILY PROTON-DEPENDENT DRUG EFFLUX TRANSPORTER SUGE"/>
    <property type="match status" value="1"/>
</dbReference>
<keyword evidence="6 8" id="KW-0472">Membrane</keyword>
<dbReference type="GO" id="GO:0022857">
    <property type="term" value="F:transmembrane transporter activity"/>
    <property type="evidence" value="ECO:0007669"/>
    <property type="project" value="InterPro"/>
</dbReference>
<evidence type="ECO:0000256" key="4">
    <source>
        <dbReference type="ARBA" id="ARBA00022692"/>
    </source>
</evidence>
<evidence type="ECO:0000256" key="1">
    <source>
        <dbReference type="ARBA" id="ARBA00004651"/>
    </source>
</evidence>
<feature type="transmembrane region" description="Helical" evidence="8">
    <location>
        <begin position="31"/>
        <end position="52"/>
    </location>
</feature>
<protein>
    <submittedName>
        <fullName evidence="9">Small multidrug resistance protein</fullName>
    </submittedName>
</protein>
<dbReference type="OrthoDB" id="21828at2"/>
<dbReference type="Gene3D" id="1.10.3730.20">
    <property type="match status" value="1"/>
</dbReference>
<evidence type="ECO:0000256" key="3">
    <source>
        <dbReference type="ARBA" id="ARBA00022475"/>
    </source>
</evidence>
<gene>
    <name evidence="9" type="ordered locus">Anacy_0002</name>
</gene>
<keyword evidence="4 7" id="KW-0812">Transmembrane</keyword>